<gene>
    <name evidence="1" type="ORF">HanXRQr2_Chr01g0012081</name>
</gene>
<proteinExistence type="predicted"/>
<evidence type="ECO:0000313" key="1">
    <source>
        <dbReference type="EMBL" id="KAF5821284.1"/>
    </source>
</evidence>
<sequence length="72" mass="7616">MLPSPSASISLIITVSSSSVTGSDPPIRLNNVFSSDLVILPSLSASRIRNAWSSSYCTSPEKDKSSEEVDLS</sequence>
<dbReference type="Gramene" id="mRNA:HanXRQr2_Chr01g0012081">
    <property type="protein sequence ID" value="CDS:HanXRQr2_Chr01g0012081.1"/>
    <property type="gene ID" value="HanXRQr2_Chr01g0012081"/>
</dbReference>
<organism evidence="1 2">
    <name type="scientific">Helianthus annuus</name>
    <name type="common">Common sunflower</name>
    <dbReference type="NCBI Taxonomy" id="4232"/>
    <lineage>
        <taxon>Eukaryota</taxon>
        <taxon>Viridiplantae</taxon>
        <taxon>Streptophyta</taxon>
        <taxon>Embryophyta</taxon>
        <taxon>Tracheophyta</taxon>
        <taxon>Spermatophyta</taxon>
        <taxon>Magnoliopsida</taxon>
        <taxon>eudicotyledons</taxon>
        <taxon>Gunneridae</taxon>
        <taxon>Pentapetalae</taxon>
        <taxon>asterids</taxon>
        <taxon>campanulids</taxon>
        <taxon>Asterales</taxon>
        <taxon>Asteraceae</taxon>
        <taxon>Asteroideae</taxon>
        <taxon>Heliantheae alliance</taxon>
        <taxon>Heliantheae</taxon>
        <taxon>Helianthus</taxon>
    </lineage>
</organism>
<dbReference type="Proteomes" id="UP000215914">
    <property type="component" value="Unassembled WGS sequence"/>
</dbReference>
<keyword evidence="2" id="KW-1185">Reference proteome</keyword>
<reference evidence="1" key="1">
    <citation type="journal article" date="2017" name="Nature">
        <title>The sunflower genome provides insights into oil metabolism, flowering and Asterid evolution.</title>
        <authorList>
            <person name="Badouin H."/>
            <person name="Gouzy J."/>
            <person name="Grassa C.J."/>
            <person name="Murat F."/>
            <person name="Staton S.E."/>
            <person name="Cottret L."/>
            <person name="Lelandais-Briere C."/>
            <person name="Owens G.L."/>
            <person name="Carrere S."/>
            <person name="Mayjonade B."/>
            <person name="Legrand L."/>
            <person name="Gill N."/>
            <person name="Kane N.C."/>
            <person name="Bowers J.E."/>
            <person name="Hubner S."/>
            <person name="Bellec A."/>
            <person name="Berard A."/>
            <person name="Berges H."/>
            <person name="Blanchet N."/>
            <person name="Boniface M.C."/>
            <person name="Brunel D."/>
            <person name="Catrice O."/>
            <person name="Chaidir N."/>
            <person name="Claudel C."/>
            <person name="Donnadieu C."/>
            <person name="Faraut T."/>
            <person name="Fievet G."/>
            <person name="Helmstetter N."/>
            <person name="King M."/>
            <person name="Knapp S.J."/>
            <person name="Lai Z."/>
            <person name="Le Paslier M.C."/>
            <person name="Lippi Y."/>
            <person name="Lorenzon L."/>
            <person name="Mandel J.R."/>
            <person name="Marage G."/>
            <person name="Marchand G."/>
            <person name="Marquand E."/>
            <person name="Bret-Mestries E."/>
            <person name="Morien E."/>
            <person name="Nambeesan S."/>
            <person name="Nguyen T."/>
            <person name="Pegot-Espagnet P."/>
            <person name="Pouilly N."/>
            <person name="Raftis F."/>
            <person name="Sallet E."/>
            <person name="Schiex T."/>
            <person name="Thomas J."/>
            <person name="Vandecasteele C."/>
            <person name="Vares D."/>
            <person name="Vear F."/>
            <person name="Vautrin S."/>
            <person name="Crespi M."/>
            <person name="Mangin B."/>
            <person name="Burke J.M."/>
            <person name="Salse J."/>
            <person name="Munos S."/>
            <person name="Vincourt P."/>
            <person name="Rieseberg L.H."/>
            <person name="Langlade N.B."/>
        </authorList>
    </citation>
    <scope>NUCLEOTIDE SEQUENCE</scope>
    <source>
        <tissue evidence="1">Leaves</tissue>
    </source>
</reference>
<evidence type="ECO:0000313" key="2">
    <source>
        <dbReference type="Proteomes" id="UP000215914"/>
    </source>
</evidence>
<dbReference type="AlphaFoldDB" id="A0A9K3P2D5"/>
<accession>A0A9K3P2D5</accession>
<comment type="caution">
    <text evidence="1">The sequence shown here is derived from an EMBL/GenBank/DDBJ whole genome shotgun (WGS) entry which is preliminary data.</text>
</comment>
<dbReference type="EMBL" id="MNCJ02000316">
    <property type="protein sequence ID" value="KAF5821284.1"/>
    <property type="molecule type" value="Genomic_DNA"/>
</dbReference>
<name>A0A9K3P2D5_HELAN</name>
<protein>
    <submittedName>
        <fullName evidence="1">Uncharacterized protein</fullName>
    </submittedName>
</protein>
<reference evidence="1" key="2">
    <citation type="submission" date="2020-06" db="EMBL/GenBank/DDBJ databases">
        <title>Helianthus annuus Genome sequencing and assembly Release 2.</title>
        <authorList>
            <person name="Gouzy J."/>
            <person name="Langlade N."/>
            <person name="Munos S."/>
        </authorList>
    </citation>
    <scope>NUCLEOTIDE SEQUENCE</scope>
    <source>
        <tissue evidence="1">Leaves</tissue>
    </source>
</reference>